<dbReference type="PANTHER" id="PTHR36113">
    <property type="entry name" value="LYASE, PUTATIVE-RELATED-RELATED"/>
    <property type="match status" value="1"/>
</dbReference>
<dbReference type="SUPFAM" id="SSF54593">
    <property type="entry name" value="Glyoxalase/Bleomycin resistance protein/Dihydroxybiphenyl dioxygenase"/>
    <property type="match status" value="1"/>
</dbReference>
<protein>
    <submittedName>
        <fullName evidence="2">Glyoxalase bleomycin resistance protein dioxygenase</fullName>
    </submittedName>
</protein>
<evidence type="ECO:0000313" key="2">
    <source>
        <dbReference type="EMBL" id="KRL08107.1"/>
    </source>
</evidence>
<dbReference type="Pfam" id="PF13669">
    <property type="entry name" value="Glyoxalase_4"/>
    <property type="match status" value="1"/>
</dbReference>
<organism evidence="2 3">
    <name type="scientific">Liquorilactobacillus hordei DSM 19519</name>
    <dbReference type="NCBI Taxonomy" id="1423759"/>
    <lineage>
        <taxon>Bacteria</taxon>
        <taxon>Bacillati</taxon>
        <taxon>Bacillota</taxon>
        <taxon>Bacilli</taxon>
        <taxon>Lactobacillales</taxon>
        <taxon>Lactobacillaceae</taxon>
        <taxon>Liquorilactobacillus</taxon>
    </lineage>
</organism>
<dbReference type="InterPro" id="IPR037523">
    <property type="entry name" value="VOC_core"/>
</dbReference>
<dbReference type="PATRIC" id="fig|1423759.3.peg.659"/>
<feature type="domain" description="VOC" evidence="1">
    <location>
        <begin position="26"/>
        <end position="151"/>
    </location>
</feature>
<dbReference type="Proteomes" id="UP000051448">
    <property type="component" value="Unassembled WGS sequence"/>
</dbReference>
<accession>A0A0R1MUY7</accession>
<dbReference type="STRING" id="1423759.FC92_GL000621"/>
<name>A0A0R1MUY7_9LACO</name>
<proteinExistence type="predicted"/>
<reference evidence="2 3" key="1">
    <citation type="journal article" date="2015" name="Genome Announc.">
        <title>Expanding the biotechnology potential of lactobacilli through comparative genomics of 213 strains and associated genera.</title>
        <authorList>
            <person name="Sun Z."/>
            <person name="Harris H.M."/>
            <person name="McCann A."/>
            <person name="Guo C."/>
            <person name="Argimon S."/>
            <person name="Zhang W."/>
            <person name="Yang X."/>
            <person name="Jeffery I.B."/>
            <person name="Cooney J.C."/>
            <person name="Kagawa T.F."/>
            <person name="Liu W."/>
            <person name="Song Y."/>
            <person name="Salvetti E."/>
            <person name="Wrobel A."/>
            <person name="Rasinkangas P."/>
            <person name="Parkhill J."/>
            <person name="Rea M.C."/>
            <person name="O'Sullivan O."/>
            <person name="Ritari J."/>
            <person name="Douillard F.P."/>
            <person name="Paul Ross R."/>
            <person name="Yang R."/>
            <person name="Briner A.E."/>
            <person name="Felis G.E."/>
            <person name="de Vos W.M."/>
            <person name="Barrangou R."/>
            <person name="Klaenhammer T.R."/>
            <person name="Caufield P.W."/>
            <person name="Cui Y."/>
            <person name="Zhang H."/>
            <person name="O'Toole P.W."/>
        </authorList>
    </citation>
    <scope>NUCLEOTIDE SEQUENCE [LARGE SCALE GENOMIC DNA]</scope>
    <source>
        <strain evidence="2 3">DSM 19519</strain>
    </source>
</reference>
<dbReference type="PANTHER" id="PTHR36113:SF6">
    <property type="entry name" value="FOSFOMYCIN RESISTANCE PROTEIN FOSX"/>
    <property type="match status" value="1"/>
</dbReference>
<dbReference type="AlphaFoldDB" id="A0A0R1MUY7"/>
<dbReference type="GO" id="GO:0051213">
    <property type="term" value="F:dioxygenase activity"/>
    <property type="evidence" value="ECO:0007669"/>
    <property type="project" value="UniProtKB-KW"/>
</dbReference>
<dbReference type="InterPro" id="IPR051332">
    <property type="entry name" value="Fosfomycin_Res_Enzymes"/>
</dbReference>
<keyword evidence="2" id="KW-0560">Oxidoreductase</keyword>
<keyword evidence="2" id="KW-0223">Dioxygenase</keyword>
<comment type="caution">
    <text evidence="2">The sequence shown here is derived from an EMBL/GenBank/DDBJ whole genome shotgun (WGS) entry which is preliminary data.</text>
</comment>
<keyword evidence="3" id="KW-1185">Reference proteome</keyword>
<dbReference type="PROSITE" id="PS51819">
    <property type="entry name" value="VOC"/>
    <property type="match status" value="1"/>
</dbReference>
<sequence length="155" mass="18643">MEAMYVRLVLINNTNRGIQTLKKTGTISHIELYVTNLKETRKFWEWLLVDKLNYQLFQKWEKGVSYRFEGTYIVFVQTDKLEPKYNRVAVGLNHLAFYVESSQIVDLIRQEVHERGYRELYVDRYPHANGNDVYTLFFEDPDRIKVEIVSDERRK</sequence>
<dbReference type="Gene3D" id="3.10.180.10">
    <property type="entry name" value="2,3-Dihydroxybiphenyl 1,2-Dioxygenase, domain 1"/>
    <property type="match status" value="1"/>
</dbReference>
<evidence type="ECO:0000313" key="3">
    <source>
        <dbReference type="Proteomes" id="UP000051448"/>
    </source>
</evidence>
<dbReference type="EMBL" id="AZDX01000002">
    <property type="protein sequence ID" value="KRL08107.1"/>
    <property type="molecule type" value="Genomic_DNA"/>
</dbReference>
<dbReference type="InterPro" id="IPR029068">
    <property type="entry name" value="Glyas_Bleomycin-R_OHBP_Dase"/>
</dbReference>
<evidence type="ECO:0000259" key="1">
    <source>
        <dbReference type="PROSITE" id="PS51819"/>
    </source>
</evidence>
<gene>
    <name evidence="2" type="ORF">FC92_GL000621</name>
</gene>